<evidence type="ECO:0000313" key="2">
    <source>
        <dbReference type="EMBL" id="PAT40246.1"/>
    </source>
</evidence>
<reference evidence="4 5" key="1">
    <citation type="submission" date="2017-08" db="EMBL/GenBank/DDBJ databases">
        <title>WGS of Clinical strains of the CDC Group NO-1 linked to zoonotic infections in humans.</title>
        <authorList>
            <person name="Bernier A.-M."/>
            <person name="Bernard K."/>
        </authorList>
    </citation>
    <scope>NUCLEOTIDE SEQUENCE [LARGE SCALE GENOMIC DNA]</scope>
    <source>
        <strain evidence="2 5">NML120219</strain>
        <strain evidence="3 4">NML91-0035</strain>
    </source>
</reference>
<name>A0A2A2AQY2_9BURK</name>
<sequence>MQTVPGRSVEIEMQLRPGAAAPEPVTLPPAPPEPPPPAGGCVCDVQGVAWLVHPESIGDWWAVMDTFDSIGRVTHLTAQVSPYGMTRHLVGVIEGVTLCDASWEFEWELPPPLPAWGPYDDAWLGHETTVRGNIIDVQLHGLASPNADREVLDAWRARLIARAYCGGEQVGELHMTAVLGEGV</sequence>
<dbReference type="Proteomes" id="UP000218439">
    <property type="component" value="Unassembled WGS sequence"/>
</dbReference>
<comment type="caution">
    <text evidence="2">The sequence shown here is derived from an EMBL/GenBank/DDBJ whole genome shotgun (WGS) entry which is preliminary data.</text>
</comment>
<evidence type="ECO:0000313" key="3">
    <source>
        <dbReference type="EMBL" id="PAX17105.1"/>
    </source>
</evidence>
<protein>
    <submittedName>
        <fullName evidence="2">Uncharacterized protein</fullName>
    </submittedName>
</protein>
<dbReference type="AlphaFoldDB" id="A0A2A2AQY2"/>
<feature type="compositionally biased region" description="Pro residues" evidence="1">
    <location>
        <begin position="25"/>
        <end position="38"/>
    </location>
</feature>
<dbReference type="Proteomes" id="UP000217780">
    <property type="component" value="Unassembled WGS sequence"/>
</dbReference>
<organism evidence="2 5">
    <name type="scientific">Vandammella animalimorsus</name>
    <dbReference type="NCBI Taxonomy" id="2029117"/>
    <lineage>
        <taxon>Bacteria</taxon>
        <taxon>Pseudomonadati</taxon>
        <taxon>Pseudomonadota</taxon>
        <taxon>Betaproteobacteria</taxon>
        <taxon>Burkholderiales</taxon>
        <taxon>Comamonadaceae</taxon>
        <taxon>Vandammella</taxon>
    </lineage>
</organism>
<evidence type="ECO:0000256" key="1">
    <source>
        <dbReference type="SAM" id="MobiDB-lite"/>
    </source>
</evidence>
<dbReference type="EMBL" id="NSJE01000036">
    <property type="protein sequence ID" value="PAT40246.1"/>
    <property type="molecule type" value="Genomic_DNA"/>
</dbReference>
<accession>A0A2A2T737</accession>
<evidence type="ECO:0000313" key="4">
    <source>
        <dbReference type="Proteomes" id="UP000217780"/>
    </source>
</evidence>
<feature type="region of interest" description="Disordered" evidence="1">
    <location>
        <begin position="20"/>
        <end position="39"/>
    </location>
</feature>
<evidence type="ECO:0000313" key="5">
    <source>
        <dbReference type="Proteomes" id="UP000218439"/>
    </source>
</evidence>
<proteinExistence type="predicted"/>
<gene>
    <name evidence="2" type="ORF">CK621_14110</name>
    <name evidence="3" type="ORF">CLI92_06040</name>
</gene>
<dbReference type="EMBL" id="NTBI01000004">
    <property type="protein sequence ID" value="PAX17105.1"/>
    <property type="molecule type" value="Genomic_DNA"/>
</dbReference>
<dbReference type="RefSeq" id="WP_095552898.1">
    <property type="nucleotide sequence ID" value="NZ_NTBI01000004.1"/>
</dbReference>
<accession>A0A2A2AQY2</accession>